<proteinExistence type="predicted"/>
<reference evidence="2 3" key="1">
    <citation type="journal article" date="2019" name="Sci. Rep.">
        <title>Orb-weaving spider Araneus ventricosus genome elucidates the spidroin gene catalogue.</title>
        <authorList>
            <person name="Kono N."/>
            <person name="Nakamura H."/>
            <person name="Ohtoshi R."/>
            <person name="Moran D.A.P."/>
            <person name="Shinohara A."/>
            <person name="Yoshida Y."/>
            <person name="Fujiwara M."/>
            <person name="Mori M."/>
            <person name="Tomita M."/>
            <person name="Arakawa K."/>
        </authorList>
    </citation>
    <scope>NUCLEOTIDE SEQUENCE [LARGE SCALE GENOMIC DNA]</scope>
</reference>
<keyword evidence="3" id="KW-1185">Reference proteome</keyword>
<gene>
    <name evidence="2" type="ORF">AVEN_187667_1</name>
</gene>
<comment type="caution">
    <text evidence="2">The sequence shown here is derived from an EMBL/GenBank/DDBJ whole genome shotgun (WGS) entry which is preliminary data.</text>
</comment>
<protein>
    <submittedName>
        <fullName evidence="2">Uncharacterized protein</fullName>
    </submittedName>
</protein>
<dbReference type="Proteomes" id="UP000499080">
    <property type="component" value="Unassembled WGS sequence"/>
</dbReference>
<organism evidence="2 3">
    <name type="scientific">Araneus ventricosus</name>
    <name type="common">Orbweaver spider</name>
    <name type="synonym">Epeira ventricosa</name>
    <dbReference type="NCBI Taxonomy" id="182803"/>
    <lineage>
        <taxon>Eukaryota</taxon>
        <taxon>Metazoa</taxon>
        <taxon>Ecdysozoa</taxon>
        <taxon>Arthropoda</taxon>
        <taxon>Chelicerata</taxon>
        <taxon>Arachnida</taxon>
        <taxon>Araneae</taxon>
        <taxon>Araneomorphae</taxon>
        <taxon>Entelegynae</taxon>
        <taxon>Araneoidea</taxon>
        <taxon>Araneidae</taxon>
        <taxon>Araneus</taxon>
    </lineage>
</organism>
<feature type="region of interest" description="Disordered" evidence="1">
    <location>
        <begin position="1"/>
        <end position="26"/>
    </location>
</feature>
<sequence>MEDKLKGKEKNTDANNLKRPNGKEKDGIGSLALKIKFLILSYWHLLCYPVDPHPWVQGTTPITGKFLIIKKVKSCSPMRCWRNVWTWCRVTDSDLVAVADLLSWVLSLLCFGV</sequence>
<dbReference type="EMBL" id="BGPR01265401">
    <property type="protein sequence ID" value="GBM83614.1"/>
    <property type="molecule type" value="Genomic_DNA"/>
</dbReference>
<dbReference type="AlphaFoldDB" id="A0A4Y2J118"/>
<feature type="compositionally biased region" description="Basic and acidic residues" evidence="1">
    <location>
        <begin position="1"/>
        <end position="12"/>
    </location>
</feature>
<accession>A0A4Y2J118</accession>
<evidence type="ECO:0000313" key="3">
    <source>
        <dbReference type="Proteomes" id="UP000499080"/>
    </source>
</evidence>
<evidence type="ECO:0000313" key="2">
    <source>
        <dbReference type="EMBL" id="GBM83614.1"/>
    </source>
</evidence>
<evidence type="ECO:0000256" key="1">
    <source>
        <dbReference type="SAM" id="MobiDB-lite"/>
    </source>
</evidence>
<name>A0A4Y2J118_ARAVE</name>